<protein>
    <submittedName>
        <fullName evidence="8">Uncharacterized protein</fullName>
    </submittedName>
</protein>
<evidence type="ECO:0000256" key="2">
    <source>
        <dbReference type="ARBA" id="ARBA00006824"/>
    </source>
</evidence>
<dbReference type="AlphaFoldDB" id="A0ABD3RK45"/>
<keyword evidence="5 6" id="KW-0472">Membrane</keyword>
<dbReference type="PANTHER" id="PTHR11266:SF80">
    <property type="entry name" value="PEROXISOMAL MEMBRANE PROTEIN 2"/>
    <property type="match status" value="1"/>
</dbReference>
<evidence type="ECO:0000256" key="1">
    <source>
        <dbReference type="ARBA" id="ARBA00004141"/>
    </source>
</evidence>
<keyword evidence="3 6" id="KW-0812">Transmembrane</keyword>
<dbReference type="PANTHER" id="PTHR11266">
    <property type="entry name" value="PEROXISOMAL MEMBRANE PROTEIN 2, PXMP2 MPV17"/>
    <property type="match status" value="1"/>
</dbReference>
<evidence type="ECO:0000256" key="5">
    <source>
        <dbReference type="ARBA" id="ARBA00023136"/>
    </source>
</evidence>
<name>A0ABD3RK45_9STRA</name>
<keyword evidence="9" id="KW-1185">Reference proteome</keyword>
<accession>A0ABD3RK45</accession>
<dbReference type="GO" id="GO:0016020">
    <property type="term" value="C:membrane"/>
    <property type="evidence" value="ECO:0007669"/>
    <property type="project" value="UniProtKB-SubCell"/>
</dbReference>
<gene>
    <name evidence="8" type="ORF">ACHAXA_009441</name>
</gene>
<comment type="subcellular location">
    <subcellularLocation>
        <location evidence="1">Membrane</location>
        <topology evidence="1">Multi-pass membrane protein</topology>
    </subcellularLocation>
</comment>
<dbReference type="EMBL" id="JALLPB020000216">
    <property type="protein sequence ID" value="KAL3812106.1"/>
    <property type="molecule type" value="Genomic_DNA"/>
</dbReference>
<dbReference type="InterPro" id="IPR007248">
    <property type="entry name" value="Mpv17_PMP22"/>
</dbReference>
<comment type="similarity">
    <text evidence="2 6">Belongs to the peroxisomal membrane protein PXMP2/4 family.</text>
</comment>
<evidence type="ECO:0000256" key="4">
    <source>
        <dbReference type="ARBA" id="ARBA00022989"/>
    </source>
</evidence>
<comment type="caution">
    <text evidence="8">The sequence shown here is derived from an EMBL/GenBank/DDBJ whole genome shotgun (WGS) entry which is preliminary data.</text>
</comment>
<sequence length="323" mass="36730">MAMPVPEDIIGSTPKSAVTFARKIRDGPSLESPRRRDGIPPPPPPGTPTSPAIDGYYSIFGDDLEANNESSPSYFPTNLIYTFCYWYSTKMDERPVLTKSITGGCSSIVGDILAQWIENGTSLRMDSSEGLHYRRIFAMFCTGLSYGPMLHYIYEFYEHVLPIDIDEQISQCIDKEDSKCKNPDPTFIDNVADDVQTTYFCHSTMFHSYYTISHRKFVNAFVHVLVDQGLMAFFFVAVMMFITGVIEGHWNSLAEEFEQDYIENIHRLWVAALLAIGPIQLLAFRFLSLKWRAVAVSLLDVFEVSMMSYITHRNRETPSNDDP</sequence>
<organism evidence="8 9">
    <name type="scientific">Cyclostephanos tholiformis</name>
    <dbReference type="NCBI Taxonomy" id="382380"/>
    <lineage>
        <taxon>Eukaryota</taxon>
        <taxon>Sar</taxon>
        <taxon>Stramenopiles</taxon>
        <taxon>Ochrophyta</taxon>
        <taxon>Bacillariophyta</taxon>
        <taxon>Coscinodiscophyceae</taxon>
        <taxon>Thalassiosirophycidae</taxon>
        <taxon>Stephanodiscales</taxon>
        <taxon>Stephanodiscaceae</taxon>
        <taxon>Cyclostephanos</taxon>
    </lineage>
</organism>
<evidence type="ECO:0000256" key="7">
    <source>
        <dbReference type="SAM" id="MobiDB-lite"/>
    </source>
</evidence>
<proteinExistence type="inferred from homology"/>
<feature type="region of interest" description="Disordered" evidence="7">
    <location>
        <begin position="24"/>
        <end position="52"/>
    </location>
</feature>
<evidence type="ECO:0000313" key="8">
    <source>
        <dbReference type="EMBL" id="KAL3812106.1"/>
    </source>
</evidence>
<feature type="transmembrane region" description="Helical" evidence="6">
    <location>
        <begin position="266"/>
        <end position="287"/>
    </location>
</feature>
<feature type="compositionally biased region" description="Basic and acidic residues" evidence="7">
    <location>
        <begin position="24"/>
        <end position="38"/>
    </location>
</feature>
<keyword evidence="4 6" id="KW-1133">Transmembrane helix</keyword>
<feature type="transmembrane region" description="Helical" evidence="6">
    <location>
        <begin position="220"/>
        <end position="246"/>
    </location>
</feature>
<evidence type="ECO:0000256" key="6">
    <source>
        <dbReference type="RuleBase" id="RU363053"/>
    </source>
</evidence>
<dbReference type="Proteomes" id="UP001530377">
    <property type="component" value="Unassembled WGS sequence"/>
</dbReference>
<evidence type="ECO:0000256" key="3">
    <source>
        <dbReference type="ARBA" id="ARBA00022692"/>
    </source>
</evidence>
<reference evidence="8 9" key="1">
    <citation type="submission" date="2024-10" db="EMBL/GenBank/DDBJ databases">
        <title>Updated reference genomes for cyclostephanoid diatoms.</title>
        <authorList>
            <person name="Roberts W.R."/>
            <person name="Alverson A.J."/>
        </authorList>
    </citation>
    <scope>NUCLEOTIDE SEQUENCE [LARGE SCALE GENOMIC DNA]</scope>
    <source>
        <strain evidence="8 9">AJA228-03</strain>
    </source>
</reference>
<evidence type="ECO:0000313" key="9">
    <source>
        <dbReference type="Proteomes" id="UP001530377"/>
    </source>
</evidence>
<feature type="compositionally biased region" description="Pro residues" evidence="7">
    <location>
        <begin position="39"/>
        <end position="48"/>
    </location>
</feature>